<dbReference type="OrthoDB" id="658622at2"/>
<dbReference type="CDD" id="cd24013">
    <property type="entry name" value="ASKHA_ATPase_BT3980-like"/>
    <property type="match status" value="1"/>
</dbReference>
<organism evidence="1 2">
    <name type="scientific">Muriicola soli</name>
    <dbReference type="NCBI Taxonomy" id="2507538"/>
    <lineage>
        <taxon>Bacteria</taxon>
        <taxon>Pseudomonadati</taxon>
        <taxon>Bacteroidota</taxon>
        <taxon>Flavobacteriia</taxon>
        <taxon>Flavobacteriales</taxon>
        <taxon>Flavobacteriaceae</taxon>
        <taxon>Muriicola</taxon>
    </lineage>
</organism>
<dbReference type="KEGG" id="mur:EQY75_04075"/>
<proteinExistence type="predicted"/>
<dbReference type="AlphaFoldDB" id="A0A411E7V0"/>
<evidence type="ECO:0000313" key="2">
    <source>
        <dbReference type="Proteomes" id="UP000290889"/>
    </source>
</evidence>
<dbReference type="Proteomes" id="UP000290889">
    <property type="component" value="Chromosome"/>
</dbReference>
<evidence type="ECO:0000313" key="1">
    <source>
        <dbReference type="EMBL" id="QBA63786.1"/>
    </source>
</evidence>
<dbReference type="EMBL" id="CP035544">
    <property type="protein sequence ID" value="QBA63786.1"/>
    <property type="molecule type" value="Genomic_DNA"/>
</dbReference>
<keyword evidence="2" id="KW-1185">Reference proteome</keyword>
<dbReference type="InterPro" id="IPR024213">
    <property type="entry name" value="DUF3822"/>
</dbReference>
<accession>A0A411E7V0</accession>
<sequence>MTKKETNNEAVNDIILEDYYKLSIQVSLNGLSFCILDSIGKKIIRSESYRFRYKLNPYEAQKELTAFIKTQGITEYSFSEVVAVHRNDLFSLVPKVLFNPKELPNYLKYNAKILANDLLEYDEMTAFDLVNVYVPFVNINNDIYDLFGDFEFKHHGTVLIETLLAGNNTGNDPICYAYVTPEELDLIIIQNKKLIFFNNFTYNTPEDFLYYLMFSIEQLQFDINDIKLRVFGAIEEGDGLYELCQDYVQHLSIYIPDLPDGLFYEGLNPADNYLVINAF</sequence>
<dbReference type="Gene3D" id="3.30.420.250">
    <property type="match status" value="1"/>
</dbReference>
<gene>
    <name evidence="1" type="ORF">EQY75_04075</name>
</gene>
<dbReference type="Pfam" id="PF12864">
    <property type="entry name" value="DUF3822"/>
    <property type="match status" value="1"/>
</dbReference>
<protein>
    <submittedName>
        <fullName evidence="1">DUF3822 family protein</fullName>
    </submittedName>
</protein>
<dbReference type="Gene3D" id="3.30.420.260">
    <property type="match status" value="1"/>
</dbReference>
<dbReference type="RefSeq" id="WP_129603106.1">
    <property type="nucleotide sequence ID" value="NZ_CP035544.1"/>
</dbReference>
<reference evidence="1 2" key="1">
    <citation type="submission" date="2019-01" db="EMBL/GenBank/DDBJ databases">
        <title>Muriicola soli sp. nov., isolated from soil.</title>
        <authorList>
            <person name="Kang H.J."/>
            <person name="Kim S.B."/>
        </authorList>
    </citation>
    <scope>NUCLEOTIDE SEQUENCE [LARGE SCALE GENOMIC DNA]</scope>
    <source>
        <strain evidence="1 2">MMS17-SY002</strain>
    </source>
</reference>
<name>A0A411E7V0_9FLAO</name>